<keyword evidence="2" id="KW-1185">Reference proteome</keyword>
<dbReference type="Proteomes" id="UP001604336">
    <property type="component" value="Unassembled WGS sequence"/>
</dbReference>
<dbReference type="EMBL" id="JBFOLK010000009">
    <property type="protein sequence ID" value="KAL2485656.1"/>
    <property type="molecule type" value="Genomic_DNA"/>
</dbReference>
<evidence type="ECO:0000313" key="1">
    <source>
        <dbReference type="EMBL" id="KAL2485656.1"/>
    </source>
</evidence>
<proteinExistence type="predicted"/>
<protein>
    <submittedName>
        <fullName evidence="1">Uncharacterized protein</fullName>
    </submittedName>
</protein>
<gene>
    <name evidence="1" type="ORF">Adt_30412</name>
</gene>
<reference evidence="2" key="1">
    <citation type="submission" date="2024-07" db="EMBL/GenBank/DDBJ databases">
        <title>Two chromosome-level genome assemblies of Korean endemic species Abeliophyllum distichum and Forsythia ovata (Oleaceae).</title>
        <authorList>
            <person name="Jang H."/>
        </authorList>
    </citation>
    <scope>NUCLEOTIDE SEQUENCE [LARGE SCALE GENOMIC DNA]</scope>
</reference>
<organism evidence="1 2">
    <name type="scientific">Abeliophyllum distichum</name>
    <dbReference type="NCBI Taxonomy" id="126358"/>
    <lineage>
        <taxon>Eukaryota</taxon>
        <taxon>Viridiplantae</taxon>
        <taxon>Streptophyta</taxon>
        <taxon>Embryophyta</taxon>
        <taxon>Tracheophyta</taxon>
        <taxon>Spermatophyta</taxon>
        <taxon>Magnoliopsida</taxon>
        <taxon>eudicotyledons</taxon>
        <taxon>Gunneridae</taxon>
        <taxon>Pentapetalae</taxon>
        <taxon>asterids</taxon>
        <taxon>lamiids</taxon>
        <taxon>Lamiales</taxon>
        <taxon>Oleaceae</taxon>
        <taxon>Forsythieae</taxon>
        <taxon>Abeliophyllum</taxon>
    </lineage>
</organism>
<comment type="caution">
    <text evidence="1">The sequence shown here is derived from an EMBL/GenBank/DDBJ whole genome shotgun (WGS) entry which is preliminary data.</text>
</comment>
<dbReference type="AlphaFoldDB" id="A0ABD1RC32"/>
<name>A0ABD1RC32_9LAMI</name>
<sequence>MSGSILLWFATQEVFLHCNHRKKHKKIHAVRHYVCKRNPVSFSLSLNHLLPSINQNPSSHSIVSSFFSTSIHYPKIITHHLLNDAASILSCSARRLKKKKNQKSQRTHSNFTRKIYVRQETRHHWTIHLIHEHLKSVAIWLSLLASGTKCVWEEIQNNVYGNNNAGECFCFWYFLGSWKLDTLLEILLEKEKTR</sequence>
<evidence type="ECO:0000313" key="2">
    <source>
        <dbReference type="Proteomes" id="UP001604336"/>
    </source>
</evidence>
<accession>A0ABD1RC32</accession>